<evidence type="ECO:0000313" key="1">
    <source>
        <dbReference type="EMBL" id="CAH1784067.1"/>
    </source>
</evidence>
<comment type="caution">
    <text evidence="1">The sequence shown here is derived from an EMBL/GenBank/DDBJ whole genome shotgun (WGS) entry which is preliminary data.</text>
</comment>
<protein>
    <submittedName>
        <fullName evidence="1">Uncharacterized protein</fullName>
    </submittedName>
</protein>
<reference evidence="1" key="1">
    <citation type="submission" date="2022-03" db="EMBL/GenBank/DDBJ databases">
        <authorList>
            <person name="Martin C."/>
        </authorList>
    </citation>
    <scope>NUCLEOTIDE SEQUENCE</scope>
</reference>
<sequence>DGSDEDKELCLNPVPMGTKLKGLIPAYQTCFLSAVTEVTINARPDRTERLQHFPQVIKTFGVAEFSFNDSNGRAIEEVMNYVKVQEIASGKAHIDVKNDNFNFKIYGELTYYVGSSKNFGYIYKGSNFDQLCGRYTVKIN</sequence>
<dbReference type="AlphaFoldDB" id="A0A8J1XGQ2"/>
<organism evidence="1 2">
    <name type="scientific">Owenia fusiformis</name>
    <name type="common">Polychaete worm</name>
    <dbReference type="NCBI Taxonomy" id="6347"/>
    <lineage>
        <taxon>Eukaryota</taxon>
        <taxon>Metazoa</taxon>
        <taxon>Spiralia</taxon>
        <taxon>Lophotrochozoa</taxon>
        <taxon>Annelida</taxon>
        <taxon>Polychaeta</taxon>
        <taxon>Sedentaria</taxon>
        <taxon>Canalipalpata</taxon>
        <taxon>Sabellida</taxon>
        <taxon>Oweniida</taxon>
        <taxon>Oweniidae</taxon>
        <taxon>Owenia</taxon>
    </lineage>
</organism>
<feature type="non-terminal residue" evidence="1">
    <location>
        <position position="140"/>
    </location>
</feature>
<proteinExistence type="predicted"/>
<gene>
    <name evidence="1" type="ORF">OFUS_LOCUS10323</name>
</gene>
<name>A0A8J1XGQ2_OWEFU</name>
<dbReference type="Proteomes" id="UP000749559">
    <property type="component" value="Unassembled WGS sequence"/>
</dbReference>
<accession>A0A8J1XGQ2</accession>
<dbReference type="EMBL" id="CAIIXF020000005">
    <property type="protein sequence ID" value="CAH1784067.1"/>
    <property type="molecule type" value="Genomic_DNA"/>
</dbReference>
<evidence type="ECO:0000313" key="2">
    <source>
        <dbReference type="Proteomes" id="UP000749559"/>
    </source>
</evidence>
<keyword evidence="2" id="KW-1185">Reference proteome</keyword>